<sequence length="140" mass="14890">MNGPASNAAAPEGRPTLTEEQCRVARAMAGLGVSRRHIAMHLRIEAAALIAQLGEELELAEVEANSKVAKALFRMATQGNNVAAAIFWMKARGGWRERPDPDASGGDGARAIQVEIVRLSDPARPRPTLDVDPSADRSAP</sequence>
<comment type="caution">
    <text evidence="2">The sequence shown here is derived from an EMBL/GenBank/DDBJ whole genome shotgun (WGS) entry which is preliminary data.</text>
</comment>
<proteinExistence type="predicted"/>
<accession>A0A9X9WTT4</accession>
<evidence type="ECO:0000256" key="1">
    <source>
        <dbReference type="SAM" id="MobiDB-lite"/>
    </source>
</evidence>
<organism evidence="2 3">
    <name type="scientific">Neoroseomonas soli</name>
    <dbReference type="NCBI Taxonomy" id="1081025"/>
    <lineage>
        <taxon>Bacteria</taxon>
        <taxon>Pseudomonadati</taxon>
        <taxon>Pseudomonadota</taxon>
        <taxon>Alphaproteobacteria</taxon>
        <taxon>Acetobacterales</taxon>
        <taxon>Acetobacteraceae</taxon>
        <taxon>Neoroseomonas</taxon>
    </lineage>
</organism>
<reference evidence="2" key="2">
    <citation type="journal article" date="2021" name="Syst. Appl. Microbiol.">
        <title>Roseomonas hellenica sp. nov., isolated from roots of wild-growing Alkanna tinctoria.</title>
        <authorList>
            <person name="Rat A."/>
            <person name="Naranjo H.D."/>
            <person name="Lebbe L."/>
            <person name="Cnockaert M."/>
            <person name="Krigas N."/>
            <person name="Grigoriadou K."/>
            <person name="Maloupa E."/>
            <person name="Willems A."/>
        </authorList>
    </citation>
    <scope>NUCLEOTIDE SEQUENCE</scope>
    <source>
        <strain evidence="2">LMG 31231</strain>
    </source>
</reference>
<protein>
    <submittedName>
        <fullName evidence="2">Uncharacterized protein</fullName>
    </submittedName>
</protein>
<keyword evidence="3" id="KW-1185">Reference proteome</keyword>
<name>A0A9X9WTT4_9PROT</name>
<evidence type="ECO:0000313" key="3">
    <source>
        <dbReference type="Proteomes" id="UP001138751"/>
    </source>
</evidence>
<dbReference type="RefSeq" id="WP_211860936.1">
    <property type="nucleotide sequence ID" value="NZ_JAAEDM010000008.1"/>
</dbReference>
<feature type="region of interest" description="Disordered" evidence="1">
    <location>
        <begin position="116"/>
        <end position="140"/>
    </location>
</feature>
<dbReference type="AlphaFoldDB" id="A0A9X9WTT4"/>
<evidence type="ECO:0000313" key="2">
    <source>
        <dbReference type="EMBL" id="MBR0670563.1"/>
    </source>
</evidence>
<gene>
    <name evidence="2" type="ORF">GXW76_05220</name>
</gene>
<reference evidence="2" key="1">
    <citation type="submission" date="2020-01" db="EMBL/GenBank/DDBJ databases">
        <authorList>
            <person name="Rat A."/>
        </authorList>
    </citation>
    <scope>NUCLEOTIDE SEQUENCE</scope>
    <source>
        <strain evidence="2">LMG 31231</strain>
    </source>
</reference>
<dbReference type="Proteomes" id="UP001138751">
    <property type="component" value="Unassembled WGS sequence"/>
</dbReference>
<dbReference type="EMBL" id="JAAEDM010000008">
    <property type="protein sequence ID" value="MBR0670563.1"/>
    <property type="molecule type" value="Genomic_DNA"/>
</dbReference>